<dbReference type="GO" id="GO:0140359">
    <property type="term" value="F:ABC-type transporter activity"/>
    <property type="evidence" value="ECO:0007669"/>
    <property type="project" value="InterPro"/>
</dbReference>
<keyword evidence="5 7" id="KW-1133">Transmembrane helix</keyword>
<dbReference type="PANTHER" id="PTHR24221">
    <property type="entry name" value="ATP-BINDING CASSETTE SUB-FAMILY B"/>
    <property type="match status" value="1"/>
</dbReference>
<dbReference type="InterPro" id="IPR039421">
    <property type="entry name" value="Type_1_exporter"/>
</dbReference>
<accession>A0A0A3IW98</accession>
<keyword evidence="6 7" id="KW-0472">Membrane</keyword>
<evidence type="ECO:0000313" key="11">
    <source>
        <dbReference type="Proteomes" id="UP000030437"/>
    </source>
</evidence>
<evidence type="ECO:0000313" key="10">
    <source>
        <dbReference type="EMBL" id="KGR88971.1"/>
    </source>
</evidence>
<dbReference type="SUPFAM" id="SSF90123">
    <property type="entry name" value="ABC transporter transmembrane region"/>
    <property type="match status" value="1"/>
</dbReference>
<dbReference type="PANTHER" id="PTHR24221:SF654">
    <property type="entry name" value="ATP-BINDING CASSETTE SUB-FAMILY B MEMBER 6"/>
    <property type="match status" value="1"/>
</dbReference>
<evidence type="ECO:0000256" key="1">
    <source>
        <dbReference type="ARBA" id="ARBA00004651"/>
    </source>
</evidence>
<dbReference type="InterPro" id="IPR017871">
    <property type="entry name" value="ABC_transporter-like_CS"/>
</dbReference>
<dbReference type="Pfam" id="PF00664">
    <property type="entry name" value="ABC_membrane"/>
    <property type="match status" value="1"/>
</dbReference>
<dbReference type="EMBL" id="JPVP01000034">
    <property type="protein sequence ID" value="KGR88971.1"/>
    <property type="molecule type" value="Genomic_DNA"/>
</dbReference>
<evidence type="ECO:0000256" key="3">
    <source>
        <dbReference type="ARBA" id="ARBA00022741"/>
    </source>
</evidence>
<feature type="domain" description="ABC transporter" evidence="8">
    <location>
        <begin position="347"/>
        <end position="587"/>
    </location>
</feature>
<dbReference type="Proteomes" id="UP000030437">
    <property type="component" value="Unassembled WGS sequence"/>
</dbReference>
<feature type="transmembrane region" description="Helical" evidence="7">
    <location>
        <begin position="69"/>
        <end position="91"/>
    </location>
</feature>
<dbReference type="SMART" id="SM00382">
    <property type="entry name" value="AAA"/>
    <property type="match status" value="1"/>
</dbReference>
<sequence>MIIMKSLKGNLVLLKKTISLIFNITGKNFFYVIFLTIGTALASIISVLLFQQLLNAIELKETGLKEVSIILLIYLLFNLFSDFLTNISSYLNGKLRLQLEYKINYLIIEKSSSLSMREFEDSDIYNKLTRLENEVAYRPFQTFQALLGIISAFVTIILSSIILLLWKPYLIVILLLLPFLSLYYYLKIAQENFKIHFERSNSEREAWYISYLMTHDFSFKEIRMYGLKNYFLKRFGILKARFRDQDNNINKKKMIYSFVFNIIQDICLGIVVFIAVISAFTGKLLIGNVATYIRSISMVQSNSQLLINNIYQLYESNLYMQLLDEFLSLEIEDERGSAIEINSINEIEFRNVSFSYDGNKNTLKNISFHIKKGELLAIIGINGSGKSTILKLICGLYTNYIGEILINGVDLKKIDKESYRKCISVLFQDYLKYEFTLGDNVSLGDVSNMNNSLRINETLELADATFLKNNTGGYELDSQLGNWFDEGTQLSGGQWQKVAIARAYYREASLFLLDEPSSALDAISEKNVFESFFKLATKEISIFITHKVSMAKKSDKILVINNGVIEGIGSHSDLIKSCEVYRNLYEKDQIDSSAKNLVQIQ</sequence>
<proteinExistence type="predicted"/>
<evidence type="ECO:0000256" key="2">
    <source>
        <dbReference type="ARBA" id="ARBA00022692"/>
    </source>
</evidence>
<dbReference type="InterPro" id="IPR036640">
    <property type="entry name" value="ABC1_TM_sf"/>
</dbReference>
<evidence type="ECO:0000256" key="7">
    <source>
        <dbReference type="SAM" id="Phobius"/>
    </source>
</evidence>
<evidence type="ECO:0000256" key="5">
    <source>
        <dbReference type="ARBA" id="ARBA00022989"/>
    </source>
</evidence>
<evidence type="ECO:0000256" key="4">
    <source>
        <dbReference type="ARBA" id="ARBA00022840"/>
    </source>
</evidence>
<organism evidence="10 11">
    <name type="scientific">Lysinibacillus odysseyi 34hs-1 = NBRC 100172</name>
    <dbReference type="NCBI Taxonomy" id="1220589"/>
    <lineage>
        <taxon>Bacteria</taxon>
        <taxon>Bacillati</taxon>
        <taxon>Bacillota</taxon>
        <taxon>Bacilli</taxon>
        <taxon>Bacillales</taxon>
        <taxon>Bacillaceae</taxon>
        <taxon>Lysinibacillus</taxon>
    </lineage>
</organism>
<protein>
    <submittedName>
        <fullName evidence="10">ABC transporter ATP-binding protein</fullName>
    </submittedName>
</protein>
<dbReference type="eggNOG" id="COG1132">
    <property type="taxonomic scope" value="Bacteria"/>
</dbReference>
<dbReference type="InterPro" id="IPR003439">
    <property type="entry name" value="ABC_transporter-like_ATP-bd"/>
</dbReference>
<dbReference type="Pfam" id="PF00005">
    <property type="entry name" value="ABC_tran"/>
    <property type="match status" value="1"/>
</dbReference>
<keyword evidence="4 10" id="KW-0067">ATP-binding</keyword>
<dbReference type="STRING" id="1220589.CD32_00895"/>
<comment type="caution">
    <text evidence="10">The sequence shown here is derived from an EMBL/GenBank/DDBJ whole genome shotgun (WGS) entry which is preliminary data.</text>
</comment>
<dbReference type="PROSITE" id="PS00211">
    <property type="entry name" value="ABC_TRANSPORTER_1"/>
    <property type="match status" value="1"/>
</dbReference>
<comment type="subcellular location">
    <subcellularLocation>
        <location evidence="1">Cell membrane</location>
        <topology evidence="1">Multi-pass membrane protein</topology>
    </subcellularLocation>
</comment>
<dbReference type="GO" id="GO:0005524">
    <property type="term" value="F:ATP binding"/>
    <property type="evidence" value="ECO:0007669"/>
    <property type="project" value="UniProtKB-KW"/>
</dbReference>
<evidence type="ECO:0000259" key="9">
    <source>
        <dbReference type="PROSITE" id="PS50929"/>
    </source>
</evidence>
<dbReference type="InterPro" id="IPR003593">
    <property type="entry name" value="AAA+_ATPase"/>
</dbReference>
<feature type="domain" description="ABC transmembrane type-1" evidence="9">
    <location>
        <begin position="32"/>
        <end position="315"/>
    </location>
</feature>
<dbReference type="GO" id="GO:0005886">
    <property type="term" value="C:plasma membrane"/>
    <property type="evidence" value="ECO:0007669"/>
    <property type="project" value="UniProtKB-SubCell"/>
</dbReference>
<keyword evidence="2 7" id="KW-0812">Transmembrane</keyword>
<dbReference type="PROSITE" id="PS50893">
    <property type="entry name" value="ABC_TRANSPORTER_2"/>
    <property type="match status" value="1"/>
</dbReference>
<feature type="transmembrane region" description="Helical" evidence="7">
    <location>
        <begin position="145"/>
        <end position="163"/>
    </location>
</feature>
<dbReference type="GO" id="GO:0034040">
    <property type="term" value="F:ATPase-coupled lipid transmembrane transporter activity"/>
    <property type="evidence" value="ECO:0007669"/>
    <property type="project" value="TreeGrafter"/>
</dbReference>
<feature type="transmembrane region" description="Helical" evidence="7">
    <location>
        <begin position="169"/>
        <end position="186"/>
    </location>
</feature>
<dbReference type="AlphaFoldDB" id="A0A0A3IW98"/>
<name>A0A0A3IW98_9BACI</name>
<dbReference type="CDD" id="cd03228">
    <property type="entry name" value="ABCC_MRP_Like"/>
    <property type="match status" value="1"/>
</dbReference>
<dbReference type="InterPro" id="IPR027417">
    <property type="entry name" value="P-loop_NTPase"/>
</dbReference>
<gene>
    <name evidence="10" type="ORF">CD32_00895</name>
</gene>
<dbReference type="PROSITE" id="PS50929">
    <property type="entry name" value="ABC_TM1F"/>
    <property type="match status" value="1"/>
</dbReference>
<keyword evidence="11" id="KW-1185">Reference proteome</keyword>
<feature type="transmembrane region" description="Helical" evidence="7">
    <location>
        <begin position="258"/>
        <end position="280"/>
    </location>
</feature>
<reference evidence="10 11" key="1">
    <citation type="submission" date="2014-02" db="EMBL/GenBank/DDBJ databases">
        <title>Draft genome sequence of Lysinibacillus odysseyi NBRC 100172.</title>
        <authorList>
            <person name="Zhang F."/>
            <person name="Wang G."/>
            <person name="Zhang L."/>
        </authorList>
    </citation>
    <scope>NUCLEOTIDE SEQUENCE [LARGE SCALE GENOMIC DNA]</scope>
    <source>
        <strain evidence="10 11">NBRC 100172</strain>
    </source>
</reference>
<dbReference type="SUPFAM" id="SSF52540">
    <property type="entry name" value="P-loop containing nucleoside triphosphate hydrolases"/>
    <property type="match status" value="1"/>
</dbReference>
<evidence type="ECO:0000259" key="8">
    <source>
        <dbReference type="PROSITE" id="PS50893"/>
    </source>
</evidence>
<dbReference type="InterPro" id="IPR011527">
    <property type="entry name" value="ABC1_TM_dom"/>
</dbReference>
<evidence type="ECO:0000256" key="6">
    <source>
        <dbReference type="ARBA" id="ARBA00023136"/>
    </source>
</evidence>
<dbReference type="GO" id="GO:0016887">
    <property type="term" value="F:ATP hydrolysis activity"/>
    <property type="evidence" value="ECO:0007669"/>
    <property type="project" value="InterPro"/>
</dbReference>
<feature type="transmembrane region" description="Helical" evidence="7">
    <location>
        <begin position="29"/>
        <end position="49"/>
    </location>
</feature>
<keyword evidence="3" id="KW-0547">Nucleotide-binding</keyword>
<dbReference type="Gene3D" id="1.20.1560.10">
    <property type="entry name" value="ABC transporter type 1, transmembrane domain"/>
    <property type="match status" value="1"/>
</dbReference>
<dbReference type="Gene3D" id="3.40.50.300">
    <property type="entry name" value="P-loop containing nucleotide triphosphate hydrolases"/>
    <property type="match status" value="1"/>
</dbReference>